<dbReference type="PATRIC" id="fig|1280948.3.peg.2275"/>
<proteinExistence type="predicted"/>
<gene>
    <name evidence="1" type="ORF">HY36_17575</name>
</gene>
<dbReference type="OrthoDB" id="7632123at2"/>
<protein>
    <recommendedName>
        <fullName evidence="3">HNH endonuclease</fullName>
    </recommendedName>
</protein>
<organism evidence="1 2">
    <name type="scientific">Hyphomonas atlantica</name>
    <dbReference type="NCBI Taxonomy" id="1280948"/>
    <lineage>
        <taxon>Bacteria</taxon>
        <taxon>Pseudomonadati</taxon>
        <taxon>Pseudomonadota</taxon>
        <taxon>Alphaproteobacteria</taxon>
        <taxon>Hyphomonadales</taxon>
        <taxon>Hyphomonadaceae</taxon>
        <taxon>Hyphomonas</taxon>
    </lineage>
</organism>
<dbReference type="EMBL" id="AWFH01000024">
    <property type="protein sequence ID" value="KCZ60299.1"/>
    <property type="molecule type" value="Genomic_DNA"/>
</dbReference>
<evidence type="ECO:0000313" key="1">
    <source>
        <dbReference type="EMBL" id="KCZ60299.1"/>
    </source>
</evidence>
<dbReference type="Proteomes" id="UP000024547">
    <property type="component" value="Unassembled WGS sequence"/>
</dbReference>
<reference evidence="1 2" key="1">
    <citation type="journal article" date="2014" name="Antonie Van Leeuwenhoek">
        <title>Hyphomonas beringensis sp. nov. and Hyphomonas chukchiensis sp. nov., isolated from surface seawater of the Bering Sea and Chukchi Sea.</title>
        <authorList>
            <person name="Li C."/>
            <person name="Lai Q."/>
            <person name="Li G."/>
            <person name="Dong C."/>
            <person name="Wang J."/>
            <person name="Liao Y."/>
            <person name="Shao Z."/>
        </authorList>
    </citation>
    <scope>NUCLEOTIDE SEQUENCE [LARGE SCALE GENOMIC DNA]</scope>
    <source>
        <strain evidence="1 2">22II1-22F38</strain>
    </source>
</reference>
<dbReference type="AlphaFoldDB" id="A0A059DZ98"/>
<comment type="caution">
    <text evidence="1">The sequence shown here is derived from an EMBL/GenBank/DDBJ whole genome shotgun (WGS) entry which is preliminary data.</text>
</comment>
<dbReference type="STRING" id="1280948.HY36_17575"/>
<keyword evidence="2" id="KW-1185">Reference proteome</keyword>
<evidence type="ECO:0000313" key="2">
    <source>
        <dbReference type="Proteomes" id="UP000024547"/>
    </source>
</evidence>
<name>A0A059DZ98_9PROT</name>
<sequence length="125" mass="14271">MDDILSPEEMRRERDYKRLRTRNPICIHCGYHNHPAAMELAHIAPREFHDDGGVLCSNCHREVSDPEKDLPYAPQTQNPQIETIGRYLLALAEWFERIARTIAEFGAFLLALAERSPAIEDGVAT</sequence>
<accession>A0A059DZ98</accession>
<evidence type="ECO:0008006" key="3">
    <source>
        <dbReference type="Google" id="ProtNLM"/>
    </source>
</evidence>
<dbReference type="RefSeq" id="WP_035552672.1">
    <property type="nucleotide sequence ID" value="NZ_AWFH01000024.1"/>
</dbReference>